<comment type="caution">
    <text evidence="3">The sequence shown here is derived from an EMBL/GenBank/DDBJ whole genome shotgun (WGS) entry which is preliminary data.</text>
</comment>
<keyword evidence="4" id="KW-1185">Reference proteome</keyword>
<dbReference type="EMBL" id="JTDE01001280">
    <property type="protein sequence ID" value="KAF7259270.1"/>
    <property type="molecule type" value="Genomic_DNA"/>
</dbReference>
<feature type="signal peptide" evidence="2">
    <location>
        <begin position="1"/>
        <end position="29"/>
    </location>
</feature>
<feature type="region of interest" description="Disordered" evidence="1">
    <location>
        <begin position="647"/>
        <end position="678"/>
    </location>
</feature>
<name>A0A8S9Z157_9TREM</name>
<evidence type="ECO:0000313" key="3">
    <source>
        <dbReference type="EMBL" id="KAF7259270.1"/>
    </source>
</evidence>
<gene>
    <name evidence="3" type="ORF">EG68_03269</name>
</gene>
<evidence type="ECO:0000313" key="4">
    <source>
        <dbReference type="Proteomes" id="UP000822476"/>
    </source>
</evidence>
<dbReference type="SUPFAM" id="SSF48371">
    <property type="entry name" value="ARM repeat"/>
    <property type="match status" value="1"/>
</dbReference>
<evidence type="ECO:0000256" key="1">
    <source>
        <dbReference type="SAM" id="MobiDB-lite"/>
    </source>
</evidence>
<feature type="compositionally biased region" description="Low complexity" evidence="1">
    <location>
        <begin position="268"/>
        <end position="281"/>
    </location>
</feature>
<sequence>MRRNLMIFYSFLKLLRCFILLLQTSRVRCFCFRIMGTLGSHWRRFVLACINTSSQNIDSSGAQGSLLRKSPSEWQRLNELTRVLLRSCPASRLAVLDHLTPLFGEYFVFWWQWNQQKTDSTVGDSNGDGLEDGLYASEPVLSDVINLIRELVMSNAASDEFISGVCSWVLARLRPACMIPPTQMLTTLKRLLNHGARLKATTGCQLDVRNDVDLLTDQLTNANKLTSVVNGAPSPSMPKRPRSRRHARARESSPSDLTAVAASRTATSSSSSSSSGSSDSDSGPELDEQATGVESVVAASTNLMETPSTVCSSEVPKLDLSATSLANKQLLGAWSNCRLMVELLQLAYEFFMGSRVRLCTVQALLAIATIPLPPELPTVIEPSTSTYTPSPGSVLPHWVIIWLLYQVSRQPLYVVPSLRRLANLLLDAALVFPPPVQHVTLDSSATPETVTGWLVEHRLDVHFWMTSCLTHLLFLGDGVALFVSEWVTQKLMEFTSLRSELTVPSTGKLGAQLSSLSESSFRSLMCLLLHLGLMSVPTPPSWNPFSTVITTGQSQPSASLARPDALLCRPPLPPSSGPFMVYGGNSGFNPTLPSQFGSNLHNPMSGLYSGGRFGPRQHQPIGRSTKPFPFPGPPPMGILGAPVPGVSNPSSQTHSFSHTGSTSWRRPSFSSTRKRARHNEAANRVISGLDAKSVSTATAVGRQPTSLVWLLNLTKRIRSAAIAAVTNILVQLTPEQWQQIYTASFSCNLSDAQRLLQLASEVLLTAPAGSNSERLLAFLMHEAEMNNPFPAMVEDAITGSNECKLATQSIGVICTQILRTACTTALCLVYACSEAADTLHRGGCEGLLRAAQCLASSTIAANFGSIGQFRSPSVDRPLFVCLASPKPTGATLPVSQLVVALTLTLEPHLAAEVLVHLCCSAPELEGLSMVMNRPHASFTNSPTALALFFPILDELEVGWNARLGHVEVKPVRHSHIQQLLSDRFLPRIWALLKRNSSKPSVIRALSSLVWLVAREKELVRSHSVQPRLLPALGSHLVPMLKLMCTDPNSKPFGLLLTLLEFASTMYIRVPASSARLAKSTTGSVRLGSVRSQTVTPSSGERSSLSRLTPRLSLSISRYSIQLIAKLISRLSLVSNAPPDVIFDHVRSIRRVENLLIALSVQHPLVRFTALHCLSGWDTIRTLWDLDTVVPTSFPMLRTVNSRSFDSAHLVLSPSFLPDDLFKPGLGSRRSHNGNLLLTNSPPVDAMDSLSRGQFLRLNRGELRNRPPGVSGNASGISSGLVHAERSVQRELSLKHSLTTHSEWQPVLFHWLYFMKRLVNDATANPFRFAASWTLCSPETVRENAYLLGARVQSVLLQHGMHIPQASVTHLPNPLALVFPPTGVGLERVLGLLHGFVPEVKALGASQIRRNPCMTDRAAEVAQLWNMVLQQPLITEVQLFEQQRSTDLALFPEHGSSDSSQFAADTALPSDPFTRSVCTQRPPLPHCKLLLGLLMGLEATWAGPQAPRISIPDAITYLTANEGRHAQGVFPVPWSVDVCVAQARRMAVDYAQRRVDCRSALFRLTKELLILIGKLCCVQDCSSLGPRADVCSPPLPESVHLPFDRLLYCLTPRELAILLSDVRRNLRLRIAFDLIRQNHPDRPLALSDLAASPPPAPAFVTPGLLLALLQSHLVEPGVAELVGPLLRVMNMSQANARPGLSNESVTGATNDNDETLVEEVDVDGELMVVVNK</sequence>
<accession>A0A8S9Z157</accession>
<feature type="compositionally biased region" description="Polar residues" evidence="1">
    <location>
        <begin position="647"/>
        <end position="671"/>
    </location>
</feature>
<organism evidence="3 4">
    <name type="scientific">Paragonimus skrjabini miyazakii</name>
    <dbReference type="NCBI Taxonomy" id="59628"/>
    <lineage>
        <taxon>Eukaryota</taxon>
        <taxon>Metazoa</taxon>
        <taxon>Spiralia</taxon>
        <taxon>Lophotrochozoa</taxon>
        <taxon>Platyhelminthes</taxon>
        <taxon>Trematoda</taxon>
        <taxon>Digenea</taxon>
        <taxon>Plagiorchiida</taxon>
        <taxon>Troglotremata</taxon>
        <taxon>Troglotrematidae</taxon>
        <taxon>Paragonimus</taxon>
    </lineage>
</organism>
<reference evidence="3" key="1">
    <citation type="submission" date="2019-07" db="EMBL/GenBank/DDBJ databases">
        <title>Annotation for the trematode Paragonimus miyazaki's.</title>
        <authorList>
            <person name="Choi Y.-J."/>
        </authorList>
    </citation>
    <scope>NUCLEOTIDE SEQUENCE</scope>
    <source>
        <strain evidence="3">Japan</strain>
    </source>
</reference>
<evidence type="ECO:0000256" key="2">
    <source>
        <dbReference type="SAM" id="SignalP"/>
    </source>
</evidence>
<keyword evidence="2" id="KW-0732">Signal</keyword>
<dbReference type="Proteomes" id="UP000822476">
    <property type="component" value="Unassembled WGS sequence"/>
</dbReference>
<dbReference type="InterPro" id="IPR016024">
    <property type="entry name" value="ARM-type_fold"/>
</dbReference>
<feature type="region of interest" description="Disordered" evidence="1">
    <location>
        <begin position="227"/>
        <end position="292"/>
    </location>
</feature>
<feature type="compositionally biased region" description="Basic residues" evidence="1">
    <location>
        <begin position="239"/>
        <end position="248"/>
    </location>
</feature>
<dbReference type="OrthoDB" id="6249863at2759"/>
<feature type="chain" id="PRO_5035833653" evidence="2">
    <location>
        <begin position="30"/>
        <end position="1731"/>
    </location>
</feature>
<proteinExistence type="predicted"/>
<protein>
    <submittedName>
        <fullName evidence="3">Uncharacterized protein</fullName>
    </submittedName>
</protein>